<feature type="compositionally biased region" description="Polar residues" evidence="3">
    <location>
        <begin position="485"/>
        <end position="513"/>
    </location>
</feature>
<accession>A0A2P5AG57</accession>
<proteinExistence type="predicted"/>
<evidence type="ECO:0000313" key="6">
    <source>
        <dbReference type="EMBL" id="PON35510.1"/>
    </source>
</evidence>
<feature type="transmembrane region" description="Helical" evidence="4">
    <location>
        <begin position="1193"/>
        <end position="1211"/>
    </location>
</feature>
<dbReference type="PROSITE" id="PS51916">
    <property type="entry name" value="DEUBAD"/>
    <property type="match status" value="1"/>
</dbReference>
<evidence type="ECO:0000259" key="5">
    <source>
        <dbReference type="PROSITE" id="PS51916"/>
    </source>
</evidence>
<evidence type="ECO:0000256" key="4">
    <source>
        <dbReference type="SAM" id="Phobius"/>
    </source>
</evidence>
<feature type="region of interest" description="Disordered" evidence="3">
    <location>
        <begin position="477"/>
        <end position="514"/>
    </location>
</feature>
<dbReference type="PANTHER" id="PTHR33645">
    <property type="entry name" value="AMINOPEPTIDASE (DUF3754)"/>
    <property type="match status" value="1"/>
</dbReference>
<keyword evidence="4" id="KW-1133">Transmembrane helix</keyword>
<comment type="caution">
    <text evidence="6">The sequence shown here is derived from an EMBL/GenBank/DDBJ whole genome shotgun (WGS) entry which is preliminary data.</text>
</comment>
<gene>
    <name evidence="6" type="ORF">PanWU01x14_335990</name>
</gene>
<dbReference type="OrthoDB" id="70874at2759"/>
<dbReference type="InterPro" id="IPR022227">
    <property type="entry name" value="DUF3754"/>
</dbReference>
<dbReference type="GO" id="GO:0005634">
    <property type="term" value="C:nucleus"/>
    <property type="evidence" value="ECO:0007669"/>
    <property type="project" value="UniProtKB-SubCell"/>
</dbReference>
<evidence type="ECO:0000256" key="3">
    <source>
        <dbReference type="SAM" id="MobiDB-lite"/>
    </source>
</evidence>
<feature type="transmembrane region" description="Helical" evidence="4">
    <location>
        <begin position="1243"/>
        <end position="1260"/>
    </location>
</feature>
<evidence type="ECO:0000313" key="7">
    <source>
        <dbReference type="Proteomes" id="UP000237105"/>
    </source>
</evidence>
<keyword evidence="4" id="KW-0472">Membrane</keyword>
<feature type="transmembrane region" description="Helical" evidence="4">
    <location>
        <begin position="1218"/>
        <end position="1237"/>
    </location>
</feature>
<keyword evidence="7" id="KW-1185">Reference proteome</keyword>
<dbReference type="CDD" id="cd21865">
    <property type="entry name" value="DEUBAD_NFRKB"/>
    <property type="match status" value="1"/>
</dbReference>
<name>A0A2P5AG57_PARAD</name>
<evidence type="ECO:0000256" key="2">
    <source>
        <dbReference type="ARBA" id="ARBA00023242"/>
    </source>
</evidence>
<dbReference type="PANTHER" id="PTHR33645:SF11">
    <property type="entry name" value="AMINOPEPTIDASE (DUF3754)"/>
    <property type="match status" value="1"/>
</dbReference>
<comment type="subcellular location">
    <subcellularLocation>
        <location evidence="1">Nucleus</location>
    </subcellularLocation>
</comment>
<dbReference type="Proteomes" id="UP000237105">
    <property type="component" value="Unassembled WGS sequence"/>
</dbReference>
<keyword evidence="4" id="KW-0812">Transmembrane</keyword>
<dbReference type="Pfam" id="PF12576">
    <property type="entry name" value="DUF3754"/>
    <property type="match status" value="1"/>
</dbReference>
<organism evidence="6 7">
    <name type="scientific">Parasponia andersonii</name>
    <name type="common">Sponia andersonii</name>
    <dbReference type="NCBI Taxonomy" id="3476"/>
    <lineage>
        <taxon>Eukaryota</taxon>
        <taxon>Viridiplantae</taxon>
        <taxon>Streptophyta</taxon>
        <taxon>Embryophyta</taxon>
        <taxon>Tracheophyta</taxon>
        <taxon>Spermatophyta</taxon>
        <taxon>Magnoliopsida</taxon>
        <taxon>eudicotyledons</taxon>
        <taxon>Gunneridae</taxon>
        <taxon>Pentapetalae</taxon>
        <taxon>rosids</taxon>
        <taxon>fabids</taxon>
        <taxon>Rosales</taxon>
        <taxon>Cannabaceae</taxon>
        <taxon>Parasponia</taxon>
    </lineage>
</organism>
<sequence length="1419" mass="160877">MAADQWRKRLNSTSIVGCYGREQHKAKRRNTGLPQYNSNLKSHISLEWDGNQKRVVARREQIGINWRDLKPFMVSSHAHNITADVCAVPQDIFELENLKEVLSYEVWETCLSESERNHLMQFLPRGPEAEQVLQALLAGDNFHFGSPSLNWQGCEGALFKSASKCTQNQFGILASYMGASLCSGHLHPDAILQQDQCLKTEKKSYYADLHKYHHNMIGYLLKLKERFEKWKDPEKEIVLKMWRSKNDMDKRISSYANDSRVCVLEDNVEASSESCSWVADEKACSSDNQNSSVIKGGDLKKRVHEKGSLKDNGGIPLIVSDGVLDVGVKFRKGDKHHQQNVHSNDGAKYMSYFKISKKQHEIVKNMKQSGKSIQSRSLNRVLGNINSFNVQPYEVFIEEEQKKLREHWIKLANKALPAAFTNWRDLHSQRQQIRMSLEQEMKERLKMLAQDDMVGESHETPLQDQIEIGVEDDPIHTLEHDDKSVSGSPEKQSQEQFSSGEELNSTDSDSGEQAVSKLDHATFNPTEYSENANTADVAISQGVQLSGSGDVWPAGNISHSYYDSTASHECTSDDGLSIVHPKMNDEQQTHVIDLECNVGVGDTGKDMVRRHSEDTYFRKSDDGSLGSYSNQDHNELFQSLFKGQVVLPYHQEQKQTGLDFQSPNSMLVQDGQFAGHFQGQSHPSLPLEQGQKRDNDIYVQQNIPDSIYSDGGRLLVPRQESLAPVHVQEWAITSVRMPPPLQTHLNNGGELQNWFPGEHQVRGGWTGSGGASVPSQSMGGGNGGDQSLFSVLSQCNQLRSSSAYHSIASSEQFIPPRNYGMMGRATPGISNALPQSNHSLDYMSGREAASSLMPDDMGWMSLPHQNSSLQDPMGKPARFGIWDLGFVDLWIWDLGFGDLWIWDLGIWKMEEEGQEQQQQEREVIRLERESVIPILKPKLIMTLANLIEHSSDRAEFLKLCKRVEYTIRAWYILQFEDLMQLYSLFDPVHGAQKLEQQKLSPQEIDVLEQNFLTYLFQVMEKSNFKIATDDEIEVALSAQYLLNLPITVDDSKLDKNLLRKYFQDHPCQNIPDFSDKVRYAALVLEKLFSRRSGRQHKKDPKKDDEISPDADQDDLYVERKRLENMELSVPNFLNKMTIQEPTFDRIIVVYRRSSTKGNTERGIYVKHFKNIPMADMEIVLPEKKNPGLTPMDWVKFLVSAVVGLVALVSSLEIPNADLWVIFAVLSGVIGYCAKTYFTLTDQIAVYISIMVSLLGWLGSLHQISAILMQNSLDSLVDHHDEPLGCDCIFQQNMAVYQNLITQSMYDKQLDSGKGTLLHLCDDVIQQEVKEVIISFFILMEQGKATRQDLDRWCEELIKDEFNERCNFDVDDAVQKLEKLGIVARDSVGRYYCVGLKRANEIIGTTTEELVLKVKQGGST</sequence>
<reference evidence="7" key="1">
    <citation type="submission" date="2016-06" db="EMBL/GenBank/DDBJ databases">
        <title>Parallel loss of symbiosis genes in relatives of nitrogen-fixing non-legume Parasponia.</title>
        <authorList>
            <person name="Van Velzen R."/>
            <person name="Holmer R."/>
            <person name="Bu F."/>
            <person name="Rutten L."/>
            <person name="Van Zeijl A."/>
            <person name="Liu W."/>
            <person name="Santuari L."/>
            <person name="Cao Q."/>
            <person name="Sharma T."/>
            <person name="Shen D."/>
            <person name="Roswanjaya Y."/>
            <person name="Wardhani T."/>
            <person name="Kalhor M.S."/>
            <person name="Jansen J."/>
            <person name="Van den Hoogen J."/>
            <person name="Gungor B."/>
            <person name="Hartog M."/>
            <person name="Hontelez J."/>
            <person name="Verver J."/>
            <person name="Yang W.-C."/>
            <person name="Schijlen E."/>
            <person name="Repin R."/>
            <person name="Schilthuizen M."/>
            <person name="Schranz E."/>
            <person name="Heidstra R."/>
            <person name="Miyata K."/>
            <person name="Fedorova E."/>
            <person name="Kohlen W."/>
            <person name="Bisseling T."/>
            <person name="Smit S."/>
            <person name="Geurts R."/>
        </authorList>
    </citation>
    <scope>NUCLEOTIDE SEQUENCE [LARGE SCALE GENOMIC DNA]</scope>
    <source>
        <strain evidence="7">cv. WU1-14</strain>
    </source>
</reference>
<keyword evidence="2" id="KW-0539">Nucleus</keyword>
<feature type="domain" description="DEUBAD" evidence="5">
    <location>
        <begin position="89"/>
        <end position="226"/>
    </location>
</feature>
<dbReference type="EMBL" id="JXTB01000610">
    <property type="protein sequence ID" value="PON35510.1"/>
    <property type="molecule type" value="Genomic_DNA"/>
</dbReference>
<protein>
    <submittedName>
        <fullName evidence="6">Nuclear factor related to kappa-B-binding protein</fullName>
    </submittedName>
</protein>
<evidence type="ECO:0000256" key="1">
    <source>
        <dbReference type="ARBA" id="ARBA00004123"/>
    </source>
</evidence>
<dbReference type="InterPro" id="IPR044867">
    <property type="entry name" value="DEUBAD_dom"/>
</dbReference>